<name>A0A367ZL68_9BACT</name>
<dbReference type="AlphaFoldDB" id="A0A367ZL68"/>
<dbReference type="Pfam" id="PF08241">
    <property type="entry name" value="Methyltransf_11"/>
    <property type="match status" value="1"/>
</dbReference>
<dbReference type="InterPro" id="IPR029063">
    <property type="entry name" value="SAM-dependent_MTases_sf"/>
</dbReference>
<dbReference type="InterPro" id="IPR013216">
    <property type="entry name" value="Methyltransf_11"/>
</dbReference>
<evidence type="ECO:0000313" key="3">
    <source>
        <dbReference type="Proteomes" id="UP000252355"/>
    </source>
</evidence>
<sequence length="168" mass="19841">MPGSLGLDLLPWTQADIIHDLNQFPYPFPDSTFEGVHADNVLEHLERPIRVMEEIHRITKPGARIEIIVPYFRSKYAFTDPTHRTFFGIDSFAYFDPTHPTSQQYPYTQARFAIEKRVFNEGMTFTGPMRFLIHAVTRFANRWPQRYEYFLGHLFPLDQLTFVLRTIK</sequence>
<evidence type="ECO:0000259" key="1">
    <source>
        <dbReference type="Pfam" id="PF08241"/>
    </source>
</evidence>
<dbReference type="GO" id="GO:0008757">
    <property type="term" value="F:S-adenosylmethionine-dependent methyltransferase activity"/>
    <property type="evidence" value="ECO:0007669"/>
    <property type="project" value="InterPro"/>
</dbReference>
<organism evidence="2 3">
    <name type="scientific">Candidatus Ozemobacter sibiricus</name>
    <dbReference type="NCBI Taxonomy" id="2268124"/>
    <lineage>
        <taxon>Bacteria</taxon>
        <taxon>Candidatus Ozemobacteria</taxon>
        <taxon>Candidatus Ozemobacterales</taxon>
        <taxon>Candidatus Ozemobacteraceae</taxon>
        <taxon>Candidatus Ozemobacter</taxon>
    </lineage>
</organism>
<proteinExistence type="predicted"/>
<gene>
    <name evidence="2" type="ORF">OZSIB_1319</name>
</gene>
<dbReference type="SUPFAM" id="SSF53335">
    <property type="entry name" value="S-adenosyl-L-methionine-dependent methyltransferases"/>
    <property type="match status" value="1"/>
</dbReference>
<dbReference type="Gene3D" id="3.40.50.150">
    <property type="entry name" value="Vaccinia Virus protein VP39"/>
    <property type="match status" value="1"/>
</dbReference>
<accession>A0A367ZL68</accession>
<comment type="caution">
    <text evidence="2">The sequence shown here is derived from an EMBL/GenBank/DDBJ whole genome shotgun (WGS) entry which is preliminary data.</text>
</comment>
<evidence type="ECO:0000313" key="2">
    <source>
        <dbReference type="EMBL" id="RCK78597.1"/>
    </source>
</evidence>
<protein>
    <recommendedName>
        <fullName evidence="1">Methyltransferase type 11 domain-containing protein</fullName>
    </recommendedName>
</protein>
<feature type="domain" description="Methyltransferase type 11" evidence="1">
    <location>
        <begin position="26"/>
        <end position="65"/>
    </location>
</feature>
<reference evidence="2 3" key="1">
    <citation type="submission" date="2018-05" db="EMBL/GenBank/DDBJ databases">
        <title>A metagenomic window into the 2 km-deep terrestrial subsurface aquifer revealed taxonomically and functionally diverse microbial community comprising novel uncultured bacterial lineages.</title>
        <authorList>
            <person name="Kadnikov V.V."/>
            <person name="Mardanov A.V."/>
            <person name="Beletsky A.V."/>
            <person name="Banks D."/>
            <person name="Pimenov N.V."/>
            <person name="Frank Y.A."/>
            <person name="Karnachuk O.V."/>
            <person name="Ravin N.V."/>
        </authorList>
    </citation>
    <scope>NUCLEOTIDE SEQUENCE [LARGE SCALE GENOMIC DNA]</scope>
    <source>
        <strain evidence="2">BY5</strain>
    </source>
</reference>
<dbReference type="EMBL" id="QOQW01000021">
    <property type="protein sequence ID" value="RCK78597.1"/>
    <property type="molecule type" value="Genomic_DNA"/>
</dbReference>
<dbReference type="Proteomes" id="UP000252355">
    <property type="component" value="Unassembled WGS sequence"/>
</dbReference>